<protein>
    <submittedName>
        <fullName evidence="1">Uncharacterized protein</fullName>
    </submittedName>
</protein>
<dbReference type="EMBL" id="JABSTU010000003">
    <property type="protein sequence ID" value="KAH8036178.1"/>
    <property type="molecule type" value="Genomic_DNA"/>
</dbReference>
<evidence type="ECO:0000313" key="2">
    <source>
        <dbReference type="Proteomes" id="UP000821866"/>
    </source>
</evidence>
<dbReference type="Proteomes" id="UP000821866">
    <property type="component" value="Chromosome 11"/>
</dbReference>
<reference evidence="1" key="2">
    <citation type="submission" date="2021-09" db="EMBL/GenBank/DDBJ databases">
        <authorList>
            <person name="Jia N."/>
            <person name="Wang J."/>
            <person name="Shi W."/>
            <person name="Du L."/>
            <person name="Sun Y."/>
            <person name="Zhan W."/>
            <person name="Jiang J."/>
            <person name="Wang Q."/>
            <person name="Zhang B."/>
            <person name="Ji P."/>
            <person name="Sakyi L.B."/>
            <person name="Cui X."/>
            <person name="Yuan T."/>
            <person name="Jiang B."/>
            <person name="Yang W."/>
            <person name="Lam T.T.-Y."/>
            <person name="Chang Q."/>
            <person name="Ding S."/>
            <person name="Wang X."/>
            <person name="Zhu J."/>
            <person name="Ruan X."/>
            <person name="Zhao L."/>
            <person name="Wei J."/>
            <person name="Que T."/>
            <person name="Du C."/>
            <person name="Cheng J."/>
            <person name="Dai P."/>
            <person name="Han X."/>
            <person name="Huang E."/>
            <person name="Gao Y."/>
            <person name="Liu J."/>
            <person name="Shao H."/>
            <person name="Ye R."/>
            <person name="Li L."/>
            <person name="Wei W."/>
            <person name="Wang X."/>
            <person name="Wang C."/>
            <person name="Huo Q."/>
            <person name="Li W."/>
            <person name="Guo W."/>
            <person name="Chen H."/>
            <person name="Chen S."/>
            <person name="Zhou L."/>
            <person name="Zhou L."/>
            <person name="Ni X."/>
            <person name="Tian J."/>
            <person name="Zhou Y."/>
            <person name="Sheng Y."/>
            <person name="Liu T."/>
            <person name="Pan Y."/>
            <person name="Xia L."/>
            <person name="Li J."/>
            <person name="Zhao F."/>
            <person name="Cao W."/>
        </authorList>
    </citation>
    <scope>NUCLEOTIDE SEQUENCE</scope>
    <source>
        <strain evidence="1">Rmic-2018</strain>
        <tissue evidence="1">Larvae</tissue>
    </source>
</reference>
<proteinExistence type="predicted"/>
<dbReference type="AlphaFoldDB" id="A0A9J6EP14"/>
<gene>
    <name evidence="1" type="ORF">HPB51_018592</name>
</gene>
<reference evidence="1" key="1">
    <citation type="journal article" date="2020" name="Cell">
        <title>Large-Scale Comparative Analyses of Tick Genomes Elucidate Their Genetic Diversity and Vector Capacities.</title>
        <authorList>
            <consortium name="Tick Genome and Microbiome Consortium (TIGMIC)"/>
            <person name="Jia N."/>
            <person name="Wang J."/>
            <person name="Shi W."/>
            <person name="Du L."/>
            <person name="Sun Y."/>
            <person name="Zhan W."/>
            <person name="Jiang J.F."/>
            <person name="Wang Q."/>
            <person name="Zhang B."/>
            <person name="Ji P."/>
            <person name="Bell-Sakyi L."/>
            <person name="Cui X.M."/>
            <person name="Yuan T.T."/>
            <person name="Jiang B.G."/>
            <person name="Yang W.F."/>
            <person name="Lam T.T."/>
            <person name="Chang Q.C."/>
            <person name="Ding S.J."/>
            <person name="Wang X.J."/>
            <person name="Zhu J.G."/>
            <person name="Ruan X.D."/>
            <person name="Zhao L."/>
            <person name="Wei J.T."/>
            <person name="Ye R.Z."/>
            <person name="Que T.C."/>
            <person name="Du C.H."/>
            <person name="Zhou Y.H."/>
            <person name="Cheng J.X."/>
            <person name="Dai P.F."/>
            <person name="Guo W.B."/>
            <person name="Han X.H."/>
            <person name="Huang E.J."/>
            <person name="Li L.F."/>
            <person name="Wei W."/>
            <person name="Gao Y.C."/>
            <person name="Liu J.Z."/>
            <person name="Shao H.Z."/>
            <person name="Wang X."/>
            <person name="Wang C.C."/>
            <person name="Yang T.C."/>
            <person name="Huo Q.B."/>
            <person name="Li W."/>
            <person name="Chen H.Y."/>
            <person name="Chen S.E."/>
            <person name="Zhou L.G."/>
            <person name="Ni X.B."/>
            <person name="Tian J.H."/>
            <person name="Sheng Y."/>
            <person name="Liu T."/>
            <person name="Pan Y.S."/>
            <person name="Xia L.Y."/>
            <person name="Li J."/>
            <person name="Zhao F."/>
            <person name="Cao W.C."/>
        </authorList>
    </citation>
    <scope>NUCLEOTIDE SEQUENCE</scope>
    <source>
        <strain evidence="1">Rmic-2018</strain>
    </source>
</reference>
<name>A0A9J6EP14_RHIMP</name>
<sequence>MRRITPKFGRLPNVSTVASVDEYTPLDLASTIRQIVREELTRHARPTLYEATLAPPPSRLPVSIAIARIDDCNYRPPSPPRSQRNNYPLPIYEDRFSYSHQPANTHFDPNEDVPVPPPCQRNAFQEYNAYRILPSPCVLPLRYRQAYSSVLSSTERADIPIPFPIRVSASGHWSQQGSIAMEQ</sequence>
<comment type="caution">
    <text evidence="1">The sequence shown here is derived from an EMBL/GenBank/DDBJ whole genome shotgun (WGS) entry which is preliminary data.</text>
</comment>
<keyword evidence="2" id="KW-1185">Reference proteome</keyword>
<organism evidence="1 2">
    <name type="scientific">Rhipicephalus microplus</name>
    <name type="common">Cattle tick</name>
    <name type="synonym">Boophilus microplus</name>
    <dbReference type="NCBI Taxonomy" id="6941"/>
    <lineage>
        <taxon>Eukaryota</taxon>
        <taxon>Metazoa</taxon>
        <taxon>Ecdysozoa</taxon>
        <taxon>Arthropoda</taxon>
        <taxon>Chelicerata</taxon>
        <taxon>Arachnida</taxon>
        <taxon>Acari</taxon>
        <taxon>Parasitiformes</taxon>
        <taxon>Ixodida</taxon>
        <taxon>Ixodoidea</taxon>
        <taxon>Ixodidae</taxon>
        <taxon>Rhipicephalinae</taxon>
        <taxon>Rhipicephalus</taxon>
        <taxon>Boophilus</taxon>
    </lineage>
</organism>
<evidence type="ECO:0000313" key="1">
    <source>
        <dbReference type="EMBL" id="KAH8036178.1"/>
    </source>
</evidence>
<accession>A0A9J6EP14</accession>